<reference evidence="5" key="1">
    <citation type="submission" date="2019-02" db="EMBL/GenBank/DDBJ databases">
        <title>FDA dAtabase for Regulatory Grade micrObial Sequences (FDA-ARGOS): Supporting development and validation of Infectious Disease Dx tests.</title>
        <authorList>
            <person name="Duncan R."/>
            <person name="Fisher C."/>
            <person name="Tallon L."/>
            <person name="Sadzewicz L."/>
            <person name="Sengamalay N."/>
            <person name="Ott S."/>
            <person name="Godinez A."/>
            <person name="Nagaraj S."/>
            <person name="Vavikolanu K."/>
            <person name="Nadendla S."/>
            <person name="Aluvathingal J."/>
            <person name="Sichtig H."/>
        </authorList>
    </citation>
    <scope>NUCLEOTIDE SEQUENCE [LARGE SCALE GENOMIC DNA]</scope>
    <source>
        <strain evidence="5">FDAARGOS_361</strain>
    </source>
</reference>
<evidence type="ECO:0000259" key="3">
    <source>
        <dbReference type="Pfam" id="PF04127"/>
    </source>
</evidence>
<name>A0A504WVT2_LEIDO</name>
<dbReference type="InterPro" id="IPR053720">
    <property type="entry name" value="Psm_Assembly_Chaperone"/>
</dbReference>
<accession>A0A504WVT2</accession>
<dbReference type="InterPro" id="IPR018788">
    <property type="entry name" value="Proteasome_assmbl_chp_3"/>
</dbReference>
<dbReference type="PANTHER" id="PTHR31051:SF1">
    <property type="entry name" value="PROTEASOME ASSEMBLY CHAPERONE 3"/>
    <property type="match status" value="1"/>
</dbReference>
<proteinExistence type="inferred from homology"/>
<dbReference type="PANTHER" id="PTHR31051">
    <property type="entry name" value="PROTEASOME ASSEMBLY CHAPERONE 3"/>
    <property type="match status" value="1"/>
</dbReference>
<dbReference type="Pfam" id="PF04127">
    <property type="entry name" value="DFP"/>
    <property type="match status" value="2"/>
</dbReference>
<feature type="compositionally biased region" description="Low complexity" evidence="2">
    <location>
        <begin position="119"/>
        <end position="138"/>
    </location>
</feature>
<dbReference type="VEuPathDB" id="TriTrypDB:LdBPK_251970.1"/>
<dbReference type="GO" id="GO:0015937">
    <property type="term" value="P:coenzyme A biosynthetic process"/>
    <property type="evidence" value="ECO:0007669"/>
    <property type="project" value="UniProtKB-ARBA"/>
</dbReference>
<dbReference type="EMBL" id="RHLC01000018">
    <property type="protein sequence ID" value="TPP40802.1"/>
    <property type="molecule type" value="Genomic_DNA"/>
</dbReference>
<dbReference type="VEuPathDB" id="TriTrypDB:LdCL_250025600"/>
<organism evidence="4 5">
    <name type="scientific">Leishmania donovani</name>
    <dbReference type="NCBI Taxonomy" id="5661"/>
    <lineage>
        <taxon>Eukaryota</taxon>
        <taxon>Discoba</taxon>
        <taxon>Euglenozoa</taxon>
        <taxon>Kinetoplastea</taxon>
        <taxon>Metakinetoplastina</taxon>
        <taxon>Trypanosomatida</taxon>
        <taxon>Trypanosomatidae</taxon>
        <taxon>Leishmaniinae</taxon>
        <taxon>Leishmania</taxon>
    </lineage>
</organism>
<dbReference type="VEuPathDB" id="TriTrypDB:LdCL_250025500"/>
<dbReference type="InterPro" id="IPR007085">
    <property type="entry name" value="DNA/pantothenate-metab_flavo_C"/>
</dbReference>
<dbReference type="Gene3D" id="3.40.50.10300">
    <property type="entry name" value="CoaB-like"/>
    <property type="match status" value="1"/>
</dbReference>
<sequence>MQKNVDAFYAENMPSETQARLSAYKDTLLAFLEGVARSYPDCPGIAFITSGGTTVPLEVNAVRFITNFSSGGRGAHLVEALAERGWACVLLHHRTAIMPFRRVLDTFSTEQLFAAVASPPVPSAAGTDSASTAGAESTPAAASKAELHRVAELYHRTKGLVHYVAYDTVVEYIFLLEVVSRTLCGTAAPQVLQQRPCLFFAAAAVSDYYVPLPKMSREKISGGDGLTLHLSNVPKVLLLLREEWLHRAAPDATQPLVVTFKLETCEEAMKRKAIGNLHAYRCDAVVANLLQSYKEWVLVYTKSGDDSAPVLATTCSTATPEHPAVELQPALRQRTITFCFPGPSSEQTCAPGVLLRYDAPAIGPGAFMYDDETPSLDFAVLLGLRDHPLTNLLASAIAHRIRRYGETRPLLMGLSVVQTAKKLNSSHAKKLFLDGAASNLLELAWEVQSPSK</sequence>
<dbReference type="SUPFAM" id="SSF102645">
    <property type="entry name" value="CoaB-like"/>
    <property type="match status" value="1"/>
</dbReference>
<gene>
    <name evidence="4" type="ORF">CGC21_9000</name>
</gene>
<feature type="domain" description="DNA/pantothenate metabolism flavoprotein C-terminal" evidence="3">
    <location>
        <begin position="198"/>
        <end position="292"/>
    </location>
</feature>
<dbReference type="Proteomes" id="UP000318447">
    <property type="component" value="Unassembled WGS sequence"/>
</dbReference>
<dbReference type="InterPro" id="IPR035929">
    <property type="entry name" value="CoaB-like_sf"/>
</dbReference>
<dbReference type="Gene3D" id="3.30.230.90">
    <property type="match status" value="1"/>
</dbReference>
<dbReference type="GO" id="GO:0043248">
    <property type="term" value="P:proteasome assembly"/>
    <property type="evidence" value="ECO:0007669"/>
    <property type="project" value="InterPro"/>
</dbReference>
<dbReference type="VEuPathDB" id="TriTrypDB:LdBPK_251980.1"/>
<evidence type="ECO:0000313" key="4">
    <source>
        <dbReference type="EMBL" id="TPP40802.1"/>
    </source>
</evidence>
<evidence type="ECO:0000313" key="5">
    <source>
        <dbReference type="Proteomes" id="UP000318447"/>
    </source>
</evidence>
<dbReference type="GO" id="GO:0003824">
    <property type="term" value="F:catalytic activity"/>
    <property type="evidence" value="ECO:0007669"/>
    <property type="project" value="UniProtKB-ARBA"/>
</dbReference>
<protein>
    <submittedName>
        <fullName evidence="4">DNA / pantothenate metabolism flavofamily protein</fullName>
    </submittedName>
</protein>
<feature type="domain" description="DNA/pantothenate metabolism flavoprotein C-terminal" evidence="3">
    <location>
        <begin position="47"/>
        <end position="118"/>
    </location>
</feature>
<evidence type="ECO:0000256" key="1">
    <source>
        <dbReference type="ARBA" id="ARBA00005703"/>
    </source>
</evidence>
<comment type="similarity">
    <text evidence="1">Belongs to the PPC synthetase family.</text>
</comment>
<dbReference type="AlphaFoldDB" id="A0A504WVT2"/>
<comment type="caution">
    <text evidence="4">The sequence shown here is derived from an EMBL/GenBank/DDBJ whole genome shotgun (WGS) entry which is preliminary data.</text>
</comment>
<dbReference type="VEuPathDB" id="TriTrypDB:LDHU3_25.2450"/>
<feature type="region of interest" description="Disordered" evidence="2">
    <location>
        <begin position="119"/>
        <end position="140"/>
    </location>
</feature>
<evidence type="ECO:0000256" key="2">
    <source>
        <dbReference type="SAM" id="MobiDB-lite"/>
    </source>
</evidence>